<dbReference type="InterPro" id="IPR007259">
    <property type="entry name" value="GCP"/>
</dbReference>
<organism evidence="7 8">
    <name type="scientific">Cymbomonas tetramitiformis</name>
    <dbReference type="NCBI Taxonomy" id="36881"/>
    <lineage>
        <taxon>Eukaryota</taxon>
        <taxon>Viridiplantae</taxon>
        <taxon>Chlorophyta</taxon>
        <taxon>Pyramimonadophyceae</taxon>
        <taxon>Pyramimonadales</taxon>
        <taxon>Pyramimonadaceae</taxon>
        <taxon>Cymbomonas</taxon>
    </lineage>
</organism>
<dbReference type="Gene3D" id="1.20.120.1900">
    <property type="entry name" value="Gamma-tubulin complex, C-terminal domain"/>
    <property type="match status" value="1"/>
</dbReference>
<keyword evidence="8" id="KW-1185">Reference proteome</keyword>
<feature type="domain" description="Gamma tubulin complex component C-terminal" evidence="6">
    <location>
        <begin position="59"/>
        <end position="403"/>
    </location>
</feature>
<dbReference type="InterPro" id="IPR042241">
    <property type="entry name" value="GCP_C_sf"/>
</dbReference>
<dbReference type="GO" id="GO:0005874">
    <property type="term" value="C:microtubule"/>
    <property type="evidence" value="ECO:0007669"/>
    <property type="project" value="UniProtKB-KW"/>
</dbReference>
<dbReference type="Pfam" id="PF04130">
    <property type="entry name" value="GCP_C_terminal"/>
    <property type="match status" value="1"/>
</dbReference>
<comment type="subcellular location">
    <subcellularLocation>
        <location evidence="5">Cytoplasm</location>
        <location evidence="5">Cytoskeleton</location>
        <location evidence="5">Microtubule organizing center</location>
    </subcellularLocation>
</comment>
<dbReference type="AlphaFoldDB" id="A0AAE0FMY5"/>
<proteinExistence type="inferred from homology"/>
<comment type="caution">
    <text evidence="7">The sequence shown here is derived from an EMBL/GenBank/DDBJ whole genome shotgun (WGS) entry which is preliminary data.</text>
</comment>
<dbReference type="EMBL" id="LGRX02016571">
    <property type="protein sequence ID" value="KAK3261906.1"/>
    <property type="molecule type" value="Genomic_DNA"/>
</dbReference>
<comment type="function">
    <text evidence="5">Component of the gamma-tubulin ring complex (gTuRC) which mediates microtubule nucleation.</text>
</comment>
<evidence type="ECO:0000313" key="8">
    <source>
        <dbReference type="Proteomes" id="UP001190700"/>
    </source>
</evidence>
<evidence type="ECO:0000256" key="3">
    <source>
        <dbReference type="ARBA" id="ARBA00022701"/>
    </source>
</evidence>
<dbReference type="GO" id="GO:0051011">
    <property type="term" value="F:microtubule minus-end binding"/>
    <property type="evidence" value="ECO:0007669"/>
    <property type="project" value="TreeGrafter"/>
</dbReference>
<dbReference type="GO" id="GO:0000930">
    <property type="term" value="C:gamma-tubulin complex"/>
    <property type="evidence" value="ECO:0007669"/>
    <property type="project" value="TreeGrafter"/>
</dbReference>
<gene>
    <name evidence="7" type="ORF">CYMTET_29215</name>
</gene>
<keyword evidence="3 5" id="KW-0493">Microtubule</keyword>
<name>A0AAE0FMY5_9CHLO</name>
<keyword evidence="2 5" id="KW-0963">Cytoplasm</keyword>
<dbReference type="GO" id="GO:0000922">
    <property type="term" value="C:spindle pole"/>
    <property type="evidence" value="ECO:0007669"/>
    <property type="project" value="InterPro"/>
</dbReference>
<dbReference type="GO" id="GO:0007020">
    <property type="term" value="P:microtubule nucleation"/>
    <property type="evidence" value="ECO:0007669"/>
    <property type="project" value="InterPro"/>
</dbReference>
<dbReference type="GO" id="GO:0043015">
    <property type="term" value="F:gamma-tubulin binding"/>
    <property type="evidence" value="ECO:0007669"/>
    <property type="project" value="InterPro"/>
</dbReference>
<evidence type="ECO:0000256" key="2">
    <source>
        <dbReference type="ARBA" id="ARBA00022490"/>
    </source>
</evidence>
<comment type="similarity">
    <text evidence="1 5">Belongs to the TUBGCP family.</text>
</comment>
<dbReference type="PANTHER" id="PTHR19302">
    <property type="entry name" value="GAMMA TUBULIN COMPLEX PROTEIN"/>
    <property type="match status" value="1"/>
</dbReference>
<evidence type="ECO:0000256" key="5">
    <source>
        <dbReference type="RuleBase" id="RU363050"/>
    </source>
</evidence>
<protein>
    <recommendedName>
        <fullName evidence="5">Gamma-tubulin complex component</fullName>
    </recommendedName>
</protein>
<evidence type="ECO:0000256" key="4">
    <source>
        <dbReference type="ARBA" id="ARBA00023212"/>
    </source>
</evidence>
<dbReference type="GO" id="GO:0051225">
    <property type="term" value="P:spindle assembly"/>
    <property type="evidence" value="ECO:0007669"/>
    <property type="project" value="TreeGrafter"/>
</dbReference>
<dbReference type="GO" id="GO:0051321">
    <property type="term" value="P:meiotic cell cycle"/>
    <property type="evidence" value="ECO:0007669"/>
    <property type="project" value="TreeGrafter"/>
</dbReference>
<evidence type="ECO:0000259" key="6">
    <source>
        <dbReference type="Pfam" id="PF04130"/>
    </source>
</evidence>
<dbReference type="GO" id="GO:0000278">
    <property type="term" value="P:mitotic cell cycle"/>
    <property type="evidence" value="ECO:0007669"/>
    <property type="project" value="TreeGrafter"/>
</dbReference>
<keyword evidence="4 5" id="KW-0206">Cytoskeleton</keyword>
<dbReference type="InterPro" id="IPR040457">
    <property type="entry name" value="GCP_C"/>
</dbReference>
<dbReference type="PANTHER" id="PTHR19302:SF13">
    <property type="entry name" value="GAMMA-TUBULIN COMPLEX COMPONENT 2"/>
    <property type="match status" value="1"/>
</dbReference>
<evidence type="ECO:0000256" key="1">
    <source>
        <dbReference type="ARBA" id="ARBA00010337"/>
    </source>
</evidence>
<dbReference type="Proteomes" id="UP001190700">
    <property type="component" value="Unassembled WGS sequence"/>
</dbReference>
<dbReference type="GO" id="GO:0031122">
    <property type="term" value="P:cytoplasmic microtubule organization"/>
    <property type="evidence" value="ECO:0007669"/>
    <property type="project" value="TreeGrafter"/>
</dbReference>
<accession>A0AAE0FMY5</accession>
<sequence>MLHACSTFFRACRGTSKPGAGCRRAEYDPAKRSHEERIDAAFQFASKELLKLLKEDYQLEARLRSIKHYFLLDQGDYLVHFMDIAGEELNKMDKEISVPRLQSLLELALRTSVAASDEHNEDLTCGLEKASIIDQLLSIFTVADDSHPPRAAAKAQFLHGWDTFTLDYVAQWPVSLVLSRTALTKYQLLFRHLFHCKHVERQLGHTWQHHQATRLVSTVGGSLTRAYCLCQRMMHFLQNFEYYMTVEVLEPNWHVMDSRLRAASTVDEVMTCHDEFLDACMKESMLFWPKILRRLEKIKMLCINFVQASQRLIPAVCTHLPRGGEEGPINLTGDRSMKRAREKEALEHARKIAADPTFSESIRQLEEQFHAQLGDLIKMLNMSTHLEPNLASLCARLDFNNFFTE</sequence>
<evidence type="ECO:0000313" key="7">
    <source>
        <dbReference type="EMBL" id="KAK3261906.1"/>
    </source>
</evidence>
<reference evidence="7 8" key="1">
    <citation type="journal article" date="2015" name="Genome Biol. Evol.">
        <title>Comparative Genomics of a Bacterivorous Green Alga Reveals Evolutionary Causalities and Consequences of Phago-Mixotrophic Mode of Nutrition.</title>
        <authorList>
            <person name="Burns J.A."/>
            <person name="Paasch A."/>
            <person name="Narechania A."/>
            <person name="Kim E."/>
        </authorList>
    </citation>
    <scope>NUCLEOTIDE SEQUENCE [LARGE SCALE GENOMIC DNA]</scope>
    <source>
        <strain evidence="7 8">PLY_AMNH</strain>
    </source>
</reference>